<name>A0A8D5FKL3_9BACT</name>
<dbReference type="KEGG" id="dbk:DGMP_37960"/>
<dbReference type="Pfam" id="PF06071">
    <property type="entry name" value="YchF-GTPase_C"/>
    <property type="match status" value="1"/>
</dbReference>
<dbReference type="InterPro" id="IPR013029">
    <property type="entry name" value="YchF_C"/>
</dbReference>
<dbReference type="GO" id="GO:0016887">
    <property type="term" value="F:ATP hydrolysis activity"/>
    <property type="evidence" value="ECO:0007669"/>
    <property type="project" value="InterPro"/>
</dbReference>
<reference evidence="5" key="1">
    <citation type="submission" date="2020-09" db="EMBL/GenBank/DDBJ databases">
        <title>Desulfogranum mesoprofundum gen. nov., sp. nov., a novel mesophilic, sulfate-reducing chemolithoautotroph isolated from a deep-sea hydrothermal vent chimney in the Suiyo Seamount.</title>
        <authorList>
            <person name="Hashimoto Y."/>
            <person name="Nakagawa S."/>
        </authorList>
    </citation>
    <scope>NUCLEOTIDE SEQUENCE</scope>
    <source>
        <strain evidence="5">KT2</strain>
    </source>
</reference>
<dbReference type="Proteomes" id="UP000826725">
    <property type="component" value="Chromosome"/>
</dbReference>
<organism evidence="5 6">
    <name type="scientific">Desulfomarina profundi</name>
    <dbReference type="NCBI Taxonomy" id="2772557"/>
    <lineage>
        <taxon>Bacteria</taxon>
        <taxon>Pseudomonadati</taxon>
        <taxon>Thermodesulfobacteriota</taxon>
        <taxon>Desulfobulbia</taxon>
        <taxon>Desulfobulbales</taxon>
        <taxon>Desulfobulbaceae</taxon>
        <taxon>Desulfomarina</taxon>
    </lineage>
</organism>
<sequence>MKVGIIGLPQTGKKTLFQILTGHELREQSGEPKAIPGTADILDPRFDKLVSMYAPKKEARARIDLVLLPKIEQETISRGTIFNDINDVDAICHVVRAFEDDGIYHVEGSVDPLRDAEAINGELLMHDQIFVEKRIERLKLSLKKIKDKEQEKELALMERLLTHLEEEKPLRLMEFNEDEELLTRSYPFITRKELILVFNVDEDSINDNKLLEAIQAVCEKDKIKAMTVSAQVESEIALLDSEEEKTEFLEDMGIEEPALEILTRLCLEALGLVSFFTVGKDEVRQWLVRRGSPAPVAAGVIHSDLQRGFIRAEVMKYDELLTHGSEAELKKQGKMYLQGKDYTVVDGDILNIRFKV</sequence>
<accession>A0A8D5FKL3</accession>
<evidence type="ECO:0000313" key="5">
    <source>
        <dbReference type="EMBL" id="BCL63103.1"/>
    </source>
</evidence>
<protein>
    <submittedName>
        <fullName evidence="5">Ribosome-binding ATPase YchF</fullName>
    </submittedName>
</protein>
<dbReference type="NCBIfam" id="TIGR00092">
    <property type="entry name" value="redox-regulated ATPase YchF"/>
    <property type="match status" value="1"/>
</dbReference>
<dbReference type="PANTHER" id="PTHR23305:SF18">
    <property type="entry name" value="OBG-TYPE G DOMAIN-CONTAINING PROTEIN"/>
    <property type="match status" value="1"/>
</dbReference>
<feature type="coiled-coil region" evidence="3">
    <location>
        <begin position="135"/>
        <end position="167"/>
    </location>
</feature>
<dbReference type="AlphaFoldDB" id="A0A8D5FKL3"/>
<dbReference type="PIRSF" id="PIRSF006641">
    <property type="entry name" value="CHP00092"/>
    <property type="match status" value="1"/>
</dbReference>
<evidence type="ECO:0000256" key="2">
    <source>
        <dbReference type="ARBA" id="ARBA00022840"/>
    </source>
</evidence>
<evidence type="ECO:0000313" key="6">
    <source>
        <dbReference type="Proteomes" id="UP000826725"/>
    </source>
</evidence>
<feature type="domain" description="YchF C-terminal" evidence="4">
    <location>
        <begin position="272"/>
        <end position="354"/>
    </location>
</feature>
<keyword evidence="2" id="KW-0067">ATP-binding</keyword>
<keyword evidence="3" id="KW-0175">Coiled coil</keyword>
<dbReference type="PANTHER" id="PTHR23305">
    <property type="entry name" value="OBG GTPASE FAMILY"/>
    <property type="match status" value="1"/>
</dbReference>
<dbReference type="EMBL" id="AP024086">
    <property type="protein sequence ID" value="BCL63103.1"/>
    <property type="molecule type" value="Genomic_DNA"/>
</dbReference>
<dbReference type="GO" id="GO:0005524">
    <property type="term" value="F:ATP binding"/>
    <property type="evidence" value="ECO:0007669"/>
    <property type="project" value="UniProtKB-KW"/>
</dbReference>
<dbReference type="CDD" id="cd04867">
    <property type="entry name" value="TGS_YchF_OLA1"/>
    <property type="match status" value="1"/>
</dbReference>
<gene>
    <name evidence="5" type="primary">ychF</name>
    <name evidence="5" type="ORF">DGMP_37960</name>
</gene>
<evidence type="ECO:0000256" key="1">
    <source>
        <dbReference type="ARBA" id="ARBA00022741"/>
    </source>
</evidence>
<dbReference type="RefSeq" id="WP_228855389.1">
    <property type="nucleotide sequence ID" value="NZ_AP024086.1"/>
</dbReference>
<evidence type="ECO:0000256" key="3">
    <source>
        <dbReference type="SAM" id="Coils"/>
    </source>
</evidence>
<dbReference type="FunFam" id="3.10.20.30:FF:000001">
    <property type="entry name" value="Ribosome-binding ATPase YchF"/>
    <property type="match status" value="1"/>
</dbReference>
<evidence type="ECO:0000259" key="4">
    <source>
        <dbReference type="Pfam" id="PF06071"/>
    </source>
</evidence>
<dbReference type="InterPro" id="IPR004396">
    <property type="entry name" value="ATPase_YchF/OLA1"/>
</dbReference>
<keyword evidence="1" id="KW-0547">Nucleotide-binding</keyword>
<keyword evidence="6" id="KW-1185">Reference proteome</keyword>
<proteinExistence type="predicted"/>
<dbReference type="GO" id="GO:0005737">
    <property type="term" value="C:cytoplasm"/>
    <property type="evidence" value="ECO:0007669"/>
    <property type="project" value="TreeGrafter"/>
</dbReference>
<dbReference type="GO" id="GO:0005525">
    <property type="term" value="F:GTP binding"/>
    <property type="evidence" value="ECO:0007669"/>
    <property type="project" value="InterPro"/>
</dbReference>
<dbReference type="FunFam" id="1.10.150.300:FF:000001">
    <property type="entry name" value="Ribosome-binding ATPase YchF"/>
    <property type="match status" value="1"/>
</dbReference>